<dbReference type="Proteomes" id="UP000325466">
    <property type="component" value="Unassembled WGS sequence"/>
</dbReference>
<keyword evidence="4" id="KW-1185">Reference proteome</keyword>
<evidence type="ECO:0000256" key="2">
    <source>
        <dbReference type="SAM" id="Phobius"/>
    </source>
</evidence>
<comment type="caution">
    <text evidence="3">The sequence shown here is derived from an EMBL/GenBank/DDBJ whole genome shotgun (WGS) entry which is preliminary data.</text>
</comment>
<keyword evidence="2" id="KW-1133">Transmembrane helix</keyword>
<feature type="transmembrane region" description="Helical" evidence="2">
    <location>
        <begin position="137"/>
        <end position="160"/>
    </location>
</feature>
<evidence type="ECO:0000313" key="4">
    <source>
        <dbReference type="Proteomes" id="UP000325466"/>
    </source>
</evidence>
<dbReference type="EMBL" id="BLAH01000193">
    <property type="protein sequence ID" value="GES40204.1"/>
    <property type="molecule type" value="Genomic_DNA"/>
</dbReference>
<reference evidence="3 4" key="1">
    <citation type="journal article" date="2018" name="Biodegradation">
        <title>1,4-Dioxane degradation characteristics of Rhodococcus aetherivorans JCM 14343.</title>
        <authorList>
            <person name="Inoue D."/>
            <person name="Tsunoda T."/>
            <person name="Yamamoto N."/>
            <person name="Ike M."/>
            <person name="Sei K."/>
        </authorList>
    </citation>
    <scope>NUCLEOTIDE SEQUENCE [LARGE SCALE GENOMIC DNA]</scope>
    <source>
        <strain evidence="3 4">JCM 14343</strain>
    </source>
</reference>
<evidence type="ECO:0000313" key="3">
    <source>
        <dbReference type="EMBL" id="GES40204.1"/>
    </source>
</evidence>
<name>A0ABQ0YUB4_9NOCA</name>
<feature type="compositionally biased region" description="Basic residues" evidence="1">
    <location>
        <begin position="26"/>
        <end position="35"/>
    </location>
</feature>
<keyword evidence="2" id="KW-0812">Transmembrane</keyword>
<protein>
    <submittedName>
        <fullName evidence="3">Uncharacterized protein</fullName>
    </submittedName>
</protein>
<organism evidence="3 4">
    <name type="scientific">Rhodococcus aetherivorans</name>
    <dbReference type="NCBI Taxonomy" id="191292"/>
    <lineage>
        <taxon>Bacteria</taxon>
        <taxon>Bacillati</taxon>
        <taxon>Actinomycetota</taxon>
        <taxon>Actinomycetes</taxon>
        <taxon>Mycobacteriales</taxon>
        <taxon>Nocardiaceae</taxon>
        <taxon>Rhodococcus</taxon>
    </lineage>
</organism>
<dbReference type="RefSeq" id="WP_043802005.1">
    <property type="nucleotide sequence ID" value="NZ_BAAAYP010000067.1"/>
</dbReference>
<evidence type="ECO:0000256" key="1">
    <source>
        <dbReference type="SAM" id="MobiDB-lite"/>
    </source>
</evidence>
<sequence>MNDPDPFPGDGPTYDPYAEYRDNKPVHRQHRMAPRHRTEPELEPVIDVSTPQPDPGRFSDAPPAWPMTPTPEQVAAQRAEEERQRQWAQWQEDVRRQAWEEAQRQAAAQYANRQYNGPVQQVTVNNNVRAGGGCPHGLHFILTLLTCGLWLPIWIIHAIVDALR</sequence>
<keyword evidence="2" id="KW-0472">Membrane</keyword>
<accession>A0ABQ0YUB4</accession>
<gene>
    <name evidence="3" type="ORF">RAJCM14343_5487</name>
</gene>
<proteinExistence type="predicted"/>
<feature type="region of interest" description="Disordered" evidence="1">
    <location>
        <begin position="1"/>
        <end position="85"/>
    </location>
</feature>